<accession>A0A2P8A5X2</accession>
<protein>
    <submittedName>
        <fullName evidence="2">Uncharacterized protein</fullName>
    </submittedName>
</protein>
<dbReference type="AlphaFoldDB" id="A0A2P8A5X2"/>
<dbReference type="OrthoDB" id="10511646at2759"/>
<feature type="compositionally biased region" description="Basic and acidic residues" evidence="1">
    <location>
        <begin position="159"/>
        <end position="190"/>
    </location>
</feature>
<dbReference type="EMBL" id="NHZQ01000066">
    <property type="protein sequence ID" value="PSK55857.1"/>
    <property type="molecule type" value="Genomic_DNA"/>
</dbReference>
<feature type="region of interest" description="Disordered" evidence="1">
    <location>
        <begin position="115"/>
        <end position="202"/>
    </location>
</feature>
<feature type="compositionally biased region" description="Polar residues" evidence="1">
    <location>
        <begin position="192"/>
        <end position="202"/>
    </location>
</feature>
<organism evidence="2 3">
    <name type="scientific">Elsinoe australis</name>
    <dbReference type="NCBI Taxonomy" id="40998"/>
    <lineage>
        <taxon>Eukaryota</taxon>
        <taxon>Fungi</taxon>
        <taxon>Dikarya</taxon>
        <taxon>Ascomycota</taxon>
        <taxon>Pezizomycotina</taxon>
        <taxon>Dothideomycetes</taxon>
        <taxon>Dothideomycetidae</taxon>
        <taxon>Myriangiales</taxon>
        <taxon>Elsinoaceae</taxon>
        <taxon>Elsinoe</taxon>
    </lineage>
</organism>
<feature type="compositionally biased region" description="Basic and acidic residues" evidence="1">
    <location>
        <begin position="128"/>
        <end position="140"/>
    </location>
</feature>
<sequence>MDESWLDVLSHLEQLSSTDPDLCVDKCYDTLEKPHPRYIHVKILLVLALCDADDKPLADDYMFGARRFWKAMLGWYNRDDVVFQRMHKNLGRDIELMAQELRRIRLLGEEDELFEESATQGGSVGAGGEDKVVEGEKMDDQGIQVEKPTDAGELAVAEGEDKMDVEKEKVVKENQDKVSEQEETREDVKVKASTSDVSVKTE</sequence>
<evidence type="ECO:0000313" key="2">
    <source>
        <dbReference type="EMBL" id="PSK55857.1"/>
    </source>
</evidence>
<comment type="caution">
    <text evidence="2">The sequence shown here is derived from an EMBL/GenBank/DDBJ whole genome shotgun (WGS) entry which is preliminary data.</text>
</comment>
<reference evidence="2 3" key="1">
    <citation type="submission" date="2017-05" db="EMBL/GenBank/DDBJ databases">
        <title>Draft genome sequence of Elsinoe australis.</title>
        <authorList>
            <person name="Cheng Q."/>
        </authorList>
    </citation>
    <scope>NUCLEOTIDE SEQUENCE [LARGE SCALE GENOMIC DNA]</scope>
    <source>
        <strain evidence="2 3">NL1</strain>
    </source>
</reference>
<gene>
    <name evidence="2" type="ORF">B9Z65_4735</name>
</gene>
<evidence type="ECO:0000256" key="1">
    <source>
        <dbReference type="SAM" id="MobiDB-lite"/>
    </source>
</evidence>
<proteinExistence type="predicted"/>
<name>A0A2P8A5X2_9PEZI</name>
<keyword evidence="3" id="KW-1185">Reference proteome</keyword>
<evidence type="ECO:0000313" key="3">
    <source>
        <dbReference type="Proteomes" id="UP000243723"/>
    </source>
</evidence>
<dbReference type="Proteomes" id="UP000243723">
    <property type="component" value="Unassembled WGS sequence"/>
</dbReference>